<dbReference type="InParanoid" id="A0A0C2ZCY4"/>
<evidence type="ECO:0000313" key="3">
    <source>
        <dbReference type="Proteomes" id="UP000053989"/>
    </source>
</evidence>
<protein>
    <submittedName>
        <fullName evidence="2">Uncharacterized protein</fullName>
    </submittedName>
</protein>
<proteinExistence type="predicted"/>
<accession>A0A0C2ZCY4</accession>
<dbReference type="Proteomes" id="UP000053989">
    <property type="component" value="Unassembled WGS sequence"/>
</dbReference>
<name>A0A0C2ZCY4_9AGAM</name>
<keyword evidence="3" id="KW-1185">Reference proteome</keyword>
<feature type="region of interest" description="Disordered" evidence="1">
    <location>
        <begin position="1"/>
        <end position="69"/>
    </location>
</feature>
<evidence type="ECO:0000256" key="1">
    <source>
        <dbReference type="SAM" id="MobiDB-lite"/>
    </source>
</evidence>
<feature type="compositionally biased region" description="Polar residues" evidence="1">
    <location>
        <begin position="16"/>
        <end position="40"/>
    </location>
</feature>
<evidence type="ECO:0000313" key="2">
    <source>
        <dbReference type="EMBL" id="KIM59638.1"/>
    </source>
</evidence>
<sequence length="157" mass="16487">MQFQRGLTCWGDRSDPGTTQWTPSHNQGRMKGNTTASASTIGAAPGTGLAIPDPSQSKTSLLSPTPSDVAKEKNNRWYKVTIMIEPFSCTMNWKGKTPTGETPAKASLATTPITTTTMTSATMGAALLPAQAHRQTAIFPSMGGKDAHSSSDSISQG</sequence>
<dbReference type="AlphaFoldDB" id="A0A0C2ZCY4"/>
<gene>
    <name evidence="2" type="ORF">SCLCIDRAFT_27184</name>
</gene>
<dbReference type="HOGENOM" id="CLU_1678988_0_0_1"/>
<feature type="compositionally biased region" description="Polar residues" evidence="1">
    <location>
        <begin position="54"/>
        <end position="66"/>
    </location>
</feature>
<reference evidence="3" key="2">
    <citation type="submission" date="2015-01" db="EMBL/GenBank/DDBJ databases">
        <title>Evolutionary Origins and Diversification of the Mycorrhizal Mutualists.</title>
        <authorList>
            <consortium name="DOE Joint Genome Institute"/>
            <consortium name="Mycorrhizal Genomics Consortium"/>
            <person name="Kohler A."/>
            <person name="Kuo A."/>
            <person name="Nagy L.G."/>
            <person name="Floudas D."/>
            <person name="Copeland A."/>
            <person name="Barry K.W."/>
            <person name="Cichocki N."/>
            <person name="Veneault-Fourrey C."/>
            <person name="LaButti K."/>
            <person name="Lindquist E.A."/>
            <person name="Lipzen A."/>
            <person name="Lundell T."/>
            <person name="Morin E."/>
            <person name="Murat C."/>
            <person name="Riley R."/>
            <person name="Ohm R."/>
            <person name="Sun H."/>
            <person name="Tunlid A."/>
            <person name="Henrissat B."/>
            <person name="Grigoriev I.V."/>
            <person name="Hibbett D.S."/>
            <person name="Martin F."/>
        </authorList>
    </citation>
    <scope>NUCLEOTIDE SEQUENCE [LARGE SCALE GENOMIC DNA]</scope>
    <source>
        <strain evidence="3">Foug A</strain>
    </source>
</reference>
<organism evidence="2 3">
    <name type="scientific">Scleroderma citrinum Foug A</name>
    <dbReference type="NCBI Taxonomy" id="1036808"/>
    <lineage>
        <taxon>Eukaryota</taxon>
        <taxon>Fungi</taxon>
        <taxon>Dikarya</taxon>
        <taxon>Basidiomycota</taxon>
        <taxon>Agaricomycotina</taxon>
        <taxon>Agaricomycetes</taxon>
        <taxon>Agaricomycetidae</taxon>
        <taxon>Boletales</taxon>
        <taxon>Sclerodermatineae</taxon>
        <taxon>Sclerodermataceae</taxon>
        <taxon>Scleroderma</taxon>
    </lineage>
</organism>
<reference evidence="2 3" key="1">
    <citation type="submission" date="2014-04" db="EMBL/GenBank/DDBJ databases">
        <authorList>
            <consortium name="DOE Joint Genome Institute"/>
            <person name="Kuo A."/>
            <person name="Kohler A."/>
            <person name="Nagy L.G."/>
            <person name="Floudas D."/>
            <person name="Copeland A."/>
            <person name="Barry K.W."/>
            <person name="Cichocki N."/>
            <person name="Veneault-Fourrey C."/>
            <person name="LaButti K."/>
            <person name="Lindquist E.A."/>
            <person name="Lipzen A."/>
            <person name="Lundell T."/>
            <person name="Morin E."/>
            <person name="Murat C."/>
            <person name="Sun H."/>
            <person name="Tunlid A."/>
            <person name="Henrissat B."/>
            <person name="Grigoriev I.V."/>
            <person name="Hibbett D.S."/>
            <person name="Martin F."/>
            <person name="Nordberg H.P."/>
            <person name="Cantor M.N."/>
            <person name="Hua S.X."/>
        </authorList>
    </citation>
    <scope>NUCLEOTIDE SEQUENCE [LARGE SCALE GENOMIC DNA]</scope>
    <source>
        <strain evidence="2 3">Foug A</strain>
    </source>
</reference>
<dbReference type="EMBL" id="KN822071">
    <property type="protein sequence ID" value="KIM59638.1"/>
    <property type="molecule type" value="Genomic_DNA"/>
</dbReference>